<organism evidence="1 2">
    <name type="scientific">Caudoviricetes sp. vir335</name>
    <dbReference type="NCBI Taxonomy" id="3068357"/>
    <lineage>
        <taxon>Viruses</taxon>
        <taxon>Duplodnaviria</taxon>
        <taxon>Heunggongvirae</taxon>
        <taxon>Uroviricota</taxon>
        <taxon>Caudoviricetes</taxon>
    </lineage>
</organism>
<dbReference type="GeneID" id="301841430"/>
<accession>A0AA86YAM7</accession>
<dbReference type="RefSeq" id="YP_013605485.1">
    <property type="nucleotide sequence ID" value="NC_134205.1"/>
</dbReference>
<sequence length="792" mass="82190">MTSIQELVLSAESGATIVLSEELFGSTDTPIVESLTVPRGKTLTIDLAGHTWQGAPGFVTLFVSGANVTLRNGTLYQQSQITLQIGEPDASFDSFVTLESTLKVRNKDSCAILLAKRASLVTSADIIADSAFCISGNGTAPYFGSHASIEGGTISVEPSTWDGPAIYWPQGDSSLVVKKGTISGPTGIEIRAGKLTVNGGTIRGTGKFSVTPNGNGSTTTGAGVAVAQHTTRLRTEARIAGGTIEGEVALCEANPQNNPSTATSKIFLRITGGTFKGADGGSAVVSADCKGFITGGSFTHIDNALVDPSAKFVNEGGVVVIKPATMSGTPMFIADVIADGALTSTSQGRAMGVVNELPSGDDAIEGTVVLLSTDERYYRYNGEAWEEFIPAISTGTIDDSERPVQSGAVKDALDAIGIRLDDVYTKAEADRLLAAKQAAVTGAASTIVSANLPAGRVLVSDANGKVMQSEVTVNQLATLEGLESTVPLQTQIDGLKGDLDSKLSKTVYDTDKKAADASIAAVDKKADANAKALEGKQDKLVAGDNITIVGTTVSAVIPDAAKPESALSDTSENAVQNKVIKKAIDAVDAKFTSYYTKSEATDILKGYLPVGGTAAKAVADEDGNSIKSKYALKSELTSATRLMGTCTSAELDAKEKVSGHIWYLKDSREYNGETYVAGTAWICIPDDKGALTWMPMGAGTEIDLSGYQPKDLVLSNVSPVWTNDSGIEDFPYKGTIAQTGITAADVAIVVFATADAASGVYAPTCDTDTEKVIVYAKTGDAVVIPTVTIRKG</sequence>
<proteinExistence type="predicted"/>
<evidence type="ECO:0000313" key="2">
    <source>
        <dbReference type="Proteomes" id="UP001302000"/>
    </source>
</evidence>
<name>A0AA86YAM7_9CAUD</name>
<dbReference type="EMBL" id="BK063680">
    <property type="protein sequence ID" value="DBA35581.1"/>
    <property type="molecule type" value="Genomic_DNA"/>
</dbReference>
<evidence type="ECO:0000313" key="1">
    <source>
        <dbReference type="EMBL" id="DBA35581.1"/>
    </source>
</evidence>
<protein>
    <submittedName>
        <fullName evidence="1">Uncharacterized protein</fullName>
    </submittedName>
</protein>
<keyword evidence="2" id="KW-1185">Reference proteome</keyword>
<reference evidence="1 2" key="1">
    <citation type="journal article" date="2023" name="Nat. Microbiol.">
        <title>A compendium of viruses from methanogenic archaea reveals their diversity and adaptations to the gut environment.</title>
        <authorList>
            <person name="Medvedeva S."/>
            <person name="Borrel G."/>
            <person name="Krupovic M."/>
            <person name="Gribaldo S."/>
        </authorList>
    </citation>
    <scope>NUCLEOTIDE SEQUENCE [LARGE SCALE GENOMIC DNA]</scope>
</reference>
<gene>
    <name evidence="1" type="ORF">vir335_00025</name>
</gene>
<dbReference type="Proteomes" id="UP001302000">
    <property type="component" value="Segment"/>
</dbReference>